<dbReference type="SUPFAM" id="SSF53474">
    <property type="entry name" value="alpha/beta-Hydrolases"/>
    <property type="match status" value="1"/>
</dbReference>
<dbReference type="Gene3D" id="3.40.50.1820">
    <property type="entry name" value="alpha/beta hydrolase"/>
    <property type="match status" value="1"/>
</dbReference>
<protein>
    <recommendedName>
        <fullName evidence="1">Dienelactone hydrolase domain-containing protein</fullName>
    </recommendedName>
</protein>
<organism evidence="2">
    <name type="scientific">Araucaria cunninghamii</name>
    <name type="common">Hoop pine</name>
    <name type="synonym">Moreton Bay pine</name>
    <dbReference type="NCBI Taxonomy" id="56994"/>
    <lineage>
        <taxon>Eukaryota</taxon>
        <taxon>Viridiplantae</taxon>
        <taxon>Streptophyta</taxon>
        <taxon>Embryophyta</taxon>
        <taxon>Tracheophyta</taxon>
        <taxon>Spermatophyta</taxon>
        <taxon>Pinopsida</taxon>
        <taxon>Pinidae</taxon>
        <taxon>Conifers II</taxon>
        <taxon>Araucariales</taxon>
        <taxon>Araucariaceae</taxon>
        <taxon>Araucaria</taxon>
    </lineage>
</organism>
<proteinExistence type="predicted"/>
<dbReference type="GO" id="GO:0016787">
    <property type="term" value="F:hydrolase activity"/>
    <property type="evidence" value="ECO:0007669"/>
    <property type="project" value="InterPro"/>
</dbReference>
<dbReference type="InterPro" id="IPR029058">
    <property type="entry name" value="AB_hydrolase_fold"/>
</dbReference>
<evidence type="ECO:0000259" key="1">
    <source>
        <dbReference type="Pfam" id="PF01738"/>
    </source>
</evidence>
<dbReference type="PANTHER" id="PTHR17630">
    <property type="entry name" value="DIENELACTONE HYDROLASE"/>
    <property type="match status" value="1"/>
</dbReference>
<feature type="domain" description="Dienelactone hydrolase" evidence="1">
    <location>
        <begin position="30"/>
        <end position="237"/>
    </location>
</feature>
<dbReference type="EMBL" id="GCKF01043790">
    <property type="protein sequence ID" value="JAG94377.1"/>
    <property type="molecule type" value="Transcribed_RNA"/>
</dbReference>
<sequence>MAGPQCCESAPPTDHPPVGVGRVETFHDLKVYITGSPDVKAAVILISDVFGYEAPNLRKLADKIAAAGYLVVVPDYLYGDAYIPDSSNIQEWFKAHPPAKAVEDSAKVIDALKSRGITTIGAGGFCWGAKVVIELVKGEVIKAGVLLHPSRVTIDDIKVVKVPIAILGAEIDRISPPELLKQFEAILSEKAEVDSFVNIYPGVSHGWTVRYDENDETAVKNAEAAHAKMLEWFDKYLK</sequence>
<dbReference type="Pfam" id="PF01738">
    <property type="entry name" value="DLH"/>
    <property type="match status" value="1"/>
</dbReference>
<evidence type="ECO:0000313" key="2">
    <source>
        <dbReference type="EMBL" id="JAG94377.1"/>
    </source>
</evidence>
<dbReference type="InterPro" id="IPR002925">
    <property type="entry name" value="Dienelactn_hydro"/>
</dbReference>
<name>A0A0D6QSA1_ARACU</name>
<dbReference type="PANTHER" id="PTHR17630:SF44">
    <property type="entry name" value="PROTEIN AIM2"/>
    <property type="match status" value="1"/>
</dbReference>
<dbReference type="AlphaFoldDB" id="A0A0D6QSA1"/>
<accession>A0A0D6QSA1</accession>
<reference evidence="2" key="1">
    <citation type="submission" date="2015-03" db="EMBL/GenBank/DDBJ databases">
        <title>A transcriptome of Araucaria cunninghamii, an australian fine timber species.</title>
        <authorList>
            <person name="Jing Yi C.J.Y."/>
            <person name="Yin San L.Y.S."/>
            <person name="Abdul Karim S.S."/>
            <person name="Wan Azmi N.N."/>
            <person name="Hercus R.R."/>
            <person name="Croft L.L."/>
        </authorList>
    </citation>
    <scope>NUCLEOTIDE SEQUENCE</scope>
    <source>
        <strain evidence="2">MI0301</strain>
        <tissue evidence="2">Leaf</tissue>
    </source>
</reference>